<dbReference type="PANTHER" id="PTHR43861">
    <property type="entry name" value="TRANS-ACONITATE 2-METHYLTRANSFERASE-RELATED"/>
    <property type="match status" value="1"/>
</dbReference>
<proteinExistence type="predicted"/>
<protein>
    <recommendedName>
        <fullName evidence="1">AprA-like MT2-like domain-containing protein</fullName>
    </recommendedName>
</protein>
<sequence>MAQYRSPMSVSAEATDWRAEARRASFLFQDGVLLCMTVSAFDALGLLDGKPYDTGGLPGTGYLRAAWHCLAAVGWIEPDTAPAWTERGTEALRYRARLAAGGAFLARFDDNAPDCWTAPWDTATEAAFAALLQDHERWRADADPADPLTAYLDAALLVPAVLTLRGTGRLHRPTGDFARLFTLLGWLDDGGWTEPGLACLDFADHCGLVGSYLPMLSRLRALFRGELVVAPGEGEWHCQRRINVEASSAAHRRYFADADSIFEEIFRRSPRPAFVADMGCGDGSWLAHLHGLLGDGVRYVGIDVSSVALDRAREVLRDADVPDPLLLIGDITDPDALRGQLAEHGLAIEDGLHIRSFLDHDRTYIGTDPRGNVPGWSSGAYIAPDGSPLSAAEVESDLVAHLERWRPHVGTYGLVVIEAHGVAPRVARHQAGATHSAALDAYHALSHQYLVEYSAFLRCCGLAGLQPVAHLERRYPKNKPFVAVSANHLLTERPELSDAPAERHDTWRPGPEDDLADGAGLHRLLYVDGVLARPRGWCSGATGVVVRDMLQAVEARIEGARPGDAVRVLDYGAGTGFASIELAKACLERNVVPRLAERGATFELHLVDLPNGWFAQGYELLRDISWTRFHALREPGGGTFRRLRDVLAGRQVDAVLANMVFHLLPDKAMRRAAASIAEVLRPGGVLSFSAPDIADRRADSVLFHDPNRLMRRYWLAALDGDDPGGLPPVLREAAASVRPETRASARRRADRRILPTPVHSEALAAALSPYFDGSIERRTYEYLAEEVLLTALVPANQREYLAELPDARTREAVIRHLLLDRVLPELMSGPAGTAHGVNVEWKLGRFTCRPA</sequence>
<dbReference type="Gene3D" id="3.40.50.150">
    <property type="entry name" value="Vaccinia Virus protein VP39"/>
    <property type="match status" value="2"/>
</dbReference>
<dbReference type="OrthoDB" id="474235at2"/>
<dbReference type="InterPro" id="IPR056393">
    <property type="entry name" value="AprA-like_MT2"/>
</dbReference>
<dbReference type="InterPro" id="IPR029063">
    <property type="entry name" value="SAM-dependent_MTases_sf"/>
</dbReference>
<dbReference type="RefSeq" id="WP_089312047.1">
    <property type="nucleotide sequence ID" value="NZ_FZNP01000004.1"/>
</dbReference>
<accession>A0A238XKF6</accession>
<feature type="domain" description="AprA-like MT2-like" evidence="1">
    <location>
        <begin position="235"/>
        <end position="487"/>
    </location>
</feature>
<evidence type="ECO:0000259" key="1">
    <source>
        <dbReference type="Pfam" id="PF23525"/>
    </source>
</evidence>
<dbReference type="AlphaFoldDB" id="A0A238XKF6"/>
<dbReference type="Pfam" id="PF23525">
    <property type="entry name" value="Methyltransf_36"/>
    <property type="match status" value="1"/>
</dbReference>
<dbReference type="CDD" id="cd02440">
    <property type="entry name" value="AdoMet_MTases"/>
    <property type="match status" value="2"/>
</dbReference>
<dbReference type="Proteomes" id="UP000198420">
    <property type="component" value="Unassembled WGS sequence"/>
</dbReference>
<name>A0A238XKF6_9ACTN</name>
<evidence type="ECO:0000313" key="3">
    <source>
        <dbReference type="Proteomes" id="UP000198420"/>
    </source>
</evidence>
<keyword evidence="3" id="KW-1185">Reference proteome</keyword>
<gene>
    <name evidence="2" type="ORF">SAMN06265355_104444</name>
</gene>
<dbReference type="SUPFAM" id="SSF53335">
    <property type="entry name" value="S-adenosyl-L-methionine-dependent methyltransferases"/>
    <property type="match status" value="2"/>
</dbReference>
<organism evidence="2 3">
    <name type="scientific">Actinomadura mexicana</name>
    <dbReference type="NCBI Taxonomy" id="134959"/>
    <lineage>
        <taxon>Bacteria</taxon>
        <taxon>Bacillati</taxon>
        <taxon>Actinomycetota</taxon>
        <taxon>Actinomycetes</taxon>
        <taxon>Streptosporangiales</taxon>
        <taxon>Thermomonosporaceae</taxon>
        <taxon>Actinomadura</taxon>
    </lineage>
</organism>
<dbReference type="EMBL" id="FZNP01000004">
    <property type="protein sequence ID" value="SNR59417.1"/>
    <property type="molecule type" value="Genomic_DNA"/>
</dbReference>
<reference evidence="3" key="1">
    <citation type="submission" date="2017-06" db="EMBL/GenBank/DDBJ databases">
        <authorList>
            <person name="Varghese N."/>
            <person name="Submissions S."/>
        </authorList>
    </citation>
    <scope>NUCLEOTIDE SEQUENCE [LARGE SCALE GENOMIC DNA]</scope>
    <source>
        <strain evidence="3">DSM 44485</strain>
    </source>
</reference>
<evidence type="ECO:0000313" key="2">
    <source>
        <dbReference type="EMBL" id="SNR59417.1"/>
    </source>
</evidence>